<reference evidence="1 2" key="1">
    <citation type="submission" date="2011-08" db="EMBL/GenBank/DDBJ databases">
        <title>The Genome Sequence of Plasmodium vivax Mauritania I.</title>
        <authorList>
            <consortium name="The Broad Institute Genome Sequencing Platform"/>
            <consortium name="The Broad Institute Genome Sequencing Center for Infectious Disease"/>
            <person name="Neafsey D."/>
            <person name="Carlton J."/>
            <person name="Barnwell J."/>
            <person name="Collins W."/>
            <person name="Escalante A."/>
            <person name="Mullikin J."/>
            <person name="Saul A."/>
            <person name="Guigo R."/>
            <person name="Camara F."/>
            <person name="Young S.K."/>
            <person name="Zeng Q."/>
            <person name="Gargeya S."/>
            <person name="Fitzgerald M."/>
            <person name="Haas B."/>
            <person name="Abouelleil A."/>
            <person name="Alvarado L."/>
            <person name="Arachchi H.M."/>
            <person name="Berlin A."/>
            <person name="Brown A."/>
            <person name="Chapman S.B."/>
            <person name="Chen Z."/>
            <person name="Dunbar C."/>
            <person name="Freedman E."/>
            <person name="Gearin G."/>
            <person name="Gellesch M."/>
            <person name="Goldberg J."/>
            <person name="Griggs A."/>
            <person name="Gujja S."/>
            <person name="Heiman D."/>
            <person name="Howarth C."/>
            <person name="Larson L."/>
            <person name="Lui A."/>
            <person name="MacDonald P.J.P."/>
            <person name="Montmayeur A."/>
            <person name="Murphy C."/>
            <person name="Neiman D."/>
            <person name="Pearson M."/>
            <person name="Priest M."/>
            <person name="Roberts A."/>
            <person name="Saif S."/>
            <person name="Shea T."/>
            <person name="Shenoy N."/>
            <person name="Sisk P."/>
            <person name="Stolte C."/>
            <person name="Sykes S."/>
            <person name="Wortman J."/>
            <person name="Nusbaum C."/>
            <person name="Birren B."/>
        </authorList>
    </citation>
    <scope>NUCLEOTIDE SEQUENCE [LARGE SCALE GENOMIC DNA]</scope>
    <source>
        <strain evidence="1 2">Mauritania I</strain>
    </source>
</reference>
<dbReference type="Pfam" id="PF05795">
    <property type="entry name" value="Plasmodium_Vir"/>
    <property type="match status" value="1"/>
</dbReference>
<name>A0A0J9TJ27_PLAVI</name>
<dbReference type="Proteomes" id="UP000053776">
    <property type="component" value="Unassembled WGS sequence"/>
</dbReference>
<organism evidence="1 2">
    <name type="scientific">Plasmodium vivax Mauritania I</name>
    <dbReference type="NCBI Taxonomy" id="1035515"/>
    <lineage>
        <taxon>Eukaryota</taxon>
        <taxon>Sar</taxon>
        <taxon>Alveolata</taxon>
        <taxon>Apicomplexa</taxon>
        <taxon>Aconoidasida</taxon>
        <taxon>Haemosporida</taxon>
        <taxon>Plasmodiidae</taxon>
        <taxon>Plasmodium</taxon>
        <taxon>Plasmodium (Plasmodium)</taxon>
    </lineage>
</organism>
<accession>A0A0J9TJ27</accession>
<evidence type="ECO:0000313" key="1">
    <source>
        <dbReference type="EMBL" id="KMZ95214.1"/>
    </source>
</evidence>
<proteinExistence type="predicted"/>
<dbReference type="EMBL" id="KQ234996">
    <property type="protein sequence ID" value="KMZ95214.1"/>
    <property type="molecule type" value="Genomic_DNA"/>
</dbReference>
<sequence length="81" mass="9705">MTQQDQNVEKVIDTLKTISSIEDQYNSTNNKFCSYLNYWLHEEIARNEFSEINLDPLYEALNIYMNKADIKKKMHIKEIFP</sequence>
<evidence type="ECO:0008006" key="3">
    <source>
        <dbReference type="Google" id="ProtNLM"/>
    </source>
</evidence>
<protein>
    <recommendedName>
        <fullName evidence="3">PIR Superfamily Protein</fullName>
    </recommendedName>
</protein>
<dbReference type="AlphaFoldDB" id="A0A0J9TJ27"/>
<gene>
    <name evidence="1" type="ORF">PVMG_05132</name>
</gene>
<evidence type="ECO:0000313" key="2">
    <source>
        <dbReference type="Proteomes" id="UP000053776"/>
    </source>
</evidence>
<dbReference type="InterPro" id="IPR008780">
    <property type="entry name" value="Plasmodium_Vir"/>
</dbReference>